<dbReference type="SUPFAM" id="SSF51338">
    <property type="entry name" value="Composite domain of metallo-dependent hydrolases"/>
    <property type="match status" value="1"/>
</dbReference>
<dbReference type="InterPro" id="IPR011059">
    <property type="entry name" value="Metal-dep_hydrolase_composite"/>
</dbReference>
<evidence type="ECO:0000313" key="3">
    <source>
        <dbReference type="EMBL" id="CAB4893236.1"/>
    </source>
</evidence>
<feature type="domain" description="Amidohydrolase 3" evidence="1">
    <location>
        <begin position="46"/>
        <end position="271"/>
    </location>
</feature>
<dbReference type="EMBL" id="CAFBMH010000009">
    <property type="protein sequence ID" value="CAB4893236.1"/>
    <property type="molecule type" value="Genomic_DNA"/>
</dbReference>
<feature type="domain" description="Amidohydrolase 3" evidence="1">
    <location>
        <begin position="414"/>
        <end position="533"/>
    </location>
</feature>
<dbReference type="AlphaFoldDB" id="A0A6J7FCV3"/>
<proteinExistence type="predicted"/>
<dbReference type="InterPro" id="IPR032466">
    <property type="entry name" value="Metal_Hydrolase"/>
</dbReference>
<protein>
    <submittedName>
        <fullName evidence="3">Unannotated protein</fullName>
    </submittedName>
</protein>
<accession>A0A6J7FCV3</accession>
<dbReference type="PANTHER" id="PTHR11647">
    <property type="entry name" value="HYDRANTOINASE/DIHYDROPYRIMIDINASE FAMILY MEMBER"/>
    <property type="match status" value="1"/>
</dbReference>
<gene>
    <name evidence="2" type="ORF">UFOPK2754_00101</name>
    <name evidence="3" type="ORF">UFOPK3543_00419</name>
</gene>
<organism evidence="3">
    <name type="scientific">freshwater metagenome</name>
    <dbReference type="NCBI Taxonomy" id="449393"/>
    <lineage>
        <taxon>unclassified sequences</taxon>
        <taxon>metagenomes</taxon>
        <taxon>ecological metagenomes</taxon>
    </lineage>
</organism>
<evidence type="ECO:0000313" key="2">
    <source>
        <dbReference type="EMBL" id="CAB4725361.1"/>
    </source>
</evidence>
<dbReference type="SUPFAM" id="SSF51556">
    <property type="entry name" value="Metallo-dependent hydrolases"/>
    <property type="match status" value="1"/>
</dbReference>
<name>A0A6J7FCV3_9ZZZZ</name>
<dbReference type="EMBL" id="CAEZYR010000002">
    <property type="protein sequence ID" value="CAB4725361.1"/>
    <property type="molecule type" value="Genomic_DNA"/>
</dbReference>
<dbReference type="InterPro" id="IPR013108">
    <property type="entry name" value="Amidohydro_3"/>
</dbReference>
<dbReference type="GO" id="GO:0005829">
    <property type="term" value="C:cytosol"/>
    <property type="evidence" value="ECO:0007669"/>
    <property type="project" value="TreeGrafter"/>
</dbReference>
<dbReference type="Gene3D" id="3.20.20.140">
    <property type="entry name" value="Metal-dependent hydrolases"/>
    <property type="match status" value="2"/>
</dbReference>
<dbReference type="GO" id="GO:0016812">
    <property type="term" value="F:hydrolase activity, acting on carbon-nitrogen (but not peptide) bonds, in cyclic amides"/>
    <property type="evidence" value="ECO:0007669"/>
    <property type="project" value="TreeGrafter"/>
</dbReference>
<dbReference type="InterPro" id="IPR050378">
    <property type="entry name" value="Metallo-dep_Hydrolases_sf"/>
</dbReference>
<dbReference type="PANTHER" id="PTHR11647:SF1">
    <property type="entry name" value="COLLAPSIN RESPONSE MEDIATOR PROTEIN"/>
    <property type="match status" value="1"/>
</dbReference>
<reference evidence="3" key="1">
    <citation type="submission" date="2020-05" db="EMBL/GenBank/DDBJ databases">
        <authorList>
            <person name="Chiriac C."/>
            <person name="Salcher M."/>
            <person name="Ghai R."/>
            <person name="Kavagutti S V."/>
        </authorList>
    </citation>
    <scope>NUCLEOTIDE SEQUENCE</scope>
</reference>
<sequence>MFDVVVANGIVVDGTGVRGAHRADVGVIDDVIVAVAPAGTLSGASVIDASGRHVMPGFIDIHTHYDAQVLWDPSLSPSSHQGVTTVIGGNCGFTLAPCKPEHRSVVIDTLESVEDMSAATLHEGIEWSFTTFDEYLQTLEHKGVGLNYASYVGHTALRLWVMGDEAHEREATSREISDMYALAAEALSVGAVGISTDRSRFHRGAGGRRVPSAIASTDEMEALVRCAAAHDRVVETNPDDEFAWLYEVAARTGCAITWTALVTYPDGNAARTHWTAKRRTHREGWAAGARVYPQVTCRPLSVQLSLLNPTPFIGAPAFKELMALATADRPSLYRDTAWRARARDELASERFHQVRWSSILVAETTEAELLGRDLASLATEMQLDPFDALVEIALRDDLTTRCTMIVGNDNAEGVTELLSEPGCLLGISDAGAHVGMLCDAGMPVEFLALWVRDRGVMSLERAVHRLTGEPAAFFGLHKRGTVTEGAHADLVVLDLAHLTPSPLRRVYDLPAGGDRLVADQVVGIDHVLVNGRPRAERGGRVLRTV</sequence>
<dbReference type="Pfam" id="PF07969">
    <property type="entry name" value="Amidohydro_3"/>
    <property type="match status" value="2"/>
</dbReference>
<evidence type="ECO:0000259" key="1">
    <source>
        <dbReference type="Pfam" id="PF07969"/>
    </source>
</evidence>